<evidence type="ECO:0000313" key="1">
    <source>
        <dbReference type="EMBL" id="GFX90664.1"/>
    </source>
</evidence>
<keyword evidence="1" id="KW-0695">RNA-directed DNA polymerase</keyword>
<name>A0A8X6RDN8_TRICX</name>
<comment type="caution">
    <text evidence="1">The sequence shown here is derived from an EMBL/GenBank/DDBJ whole genome shotgun (WGS) entry which is preliminary data.</text>
</comment>
<dbReference type="GO" id="GO:0003964">
    <property type="term" value="F:RNA-directed DNA polymerase activity"/>
    <property type="evidence" value="ECO:0007669"/>
    <property type="project" value="UniProtKB-KW"/>
</dbReference>
<reference evidence="1" key="1">
    <citation type="submission" date="2020-08" db="EMBL/GenBank/DDBJ databases">
        <title>Multicomponent nature underlies the extraordinary mechanical properties of spider dragline silk.</title>
        <authorList>
            <person name="Kono N."/>
            <person name="Nakamura H."/>
            <person name="Mori M."/>
            <person name="Yoshida Y."/>
            <person name="Ohtoshi R."/>
            <person name="Malay A.D."/>
            <person name="Moran D.A.P."/>
            <person name="Tomita M."/>
            <person name="Numata K."/>
            <person name="Arakawa K."/>
        </authorList>
    </citation>
    <scope>NUCLEOTIDE SEQUENCE</scope>
</reference>
<organism evidence="1 2">
    <name type="scientific">Trichonephila clavipes</name>
    <name type="common">Golden silk orbweaver</name>
    <name type="synonym">Nephila clavipes</name>
    <dbReference type="NCBI Taxonomy" id="2585209"/>
    <lineage>
        <taxon>Eukaryota</taxon>
        <taxon>Metazoa</taxon>
        <taxon>Ecdysozoa</taxon>
        <taxon>Arthropoda</taxon>
        <taxon>Chelicerata</taxon>
        <taxon>Arachnida</taxon>
        <taxon>Araneae</taxon>
        <taxon>Araneomorphae</taxon>
        <taxon>Entelegynae</taxon>
        <taxon>Araneoidea</taxon>
        <taxon>Nephilidae</taxon>
        <taxon>Trichonephila</taxon>
    </lineage>
</organism>
<proteinExistence type="predicted"/>
<sequence length="203" mass="23060">MEQVYPSIWKEAIVIPILQPGKDPKHPLSYRPIALTSCLVRLWNERSMPVSFISWRRTDVFLYFRVVFAKDDAPSTISSHWKAKLGTHSSGGTILSLFLTSRRHMIVLGAMEFLALYGYGLRSNLPCFIQNVLAARKFKVRLGDTLFPSFIQAEGVLQGSILSVTLFICHISPILSQFQPSMDKFYFVNKNIECSPPEFPVQC</sequence>
<dbReference type="Proteomes" id="UP000887159">
    <property type="component" value="Unassembled WGS sequence"/>
</dbReference>
<dbReference type="AlphaFoldDB" id="A0A8X6RDN8"/>
<keyword evidence="1" id="KW-0808">Transferase</keyword>
<evidence type="ECO:0000313" key="2">
    <source>
        <dbReference type="Proteomes" id="UP000887159"/>
    </source>
</evidence>
<gene>
    <name evidence="1" type="primary">pol_4356</name>
    <name evidence="1" type="ORF">TNCV_3194821</name>
</gene>
<keyword evidence="1" id="KW-0548">Nucleotidyltransferase</keyword>
<protein>
    <submittedName>
        <fullName evidence="1">RNA-directed DNA polymerase from mobile element jockey</fullName>
    </submittedName>
</protein>
<keyword evidence="2" id="KW-1185">Reference proteome</keyword>
<dbReference type="EMBL" id="BMAU01021103">
    <property type="protein sequence ID" value="GFX90664.1"/>
    <property type="molecule type" value="Genomic_DNA"/>
</dbReference>
<accession>A0A8X6RDN8</accession>